<feature type="domain" description="AMP-dependent synthetase/ligase" evidence="4">
    <location>
        <begin position="38"/>
        <end position="431"/>
    </location>
</feature>
<keyword evidence="2" id="KW-0276">Fatty acid metabolism</keyword>
<dbReference type="RefSeq" id="XP_013758474.1">
    <property type="nucleotide sequence ID" value="XM_013903020.1"/>
</dbReference>
<protein>
    <submittedName>
        <fullName evidence="5">Long-chain-fatty-acid-CoA ligase ACSBG2</fullName>
    </submittedName>
</protein>
<accession>A0A0L0D818</accession>
<evidence type="ECO:0000256" key="2">
    <source>
        <dbReference type="ARBA" id="ARBA00022832"/>
    </source>
</evidence>
<keyword evidence="3" id="KW-0443">Lipid metabolism</keyword>
<dbReference type="InterPro" id="IPR000873">
    <property type="entry name" value="AMP-dep_synth/lig_dom"/>
</dbReference>
<dbReference type="GO" id="GO:0005783">
    <property type="term" value="C:endoplasmic reticulum"/>
    <property type="evidence" value="ECO:0007669"/>
    <property type="project" value="TreeGrafter"/>
</dbReference>
<reference evidence="5 6" key="1">
    <citation type="submission" date="2010-05" db="EMBL/GenBank/DDBJ databases">
        <title>The Genome Sequence of Thecamonas trahens ATCC 50062.</title>
        <authorList>
            <consortium name="The Broad Institute Genome Sequencing Platform"/>
            <person name="Russ C."/>
            <person name="Cuomo C."/>
            <person name="Shea T."/>
            <person name="Young S.K."/>
            <person name="Zeng Q."/>
            <person name="Koehrsen M."/>
            <person name="Haas B."/>
            <person name="Borodovsky M."/>
            <person name="Guigo R."/>
            <person name="Alvarado L."/>
            <person name="Berlin A."/>
            <person name="Bochicchio J."/>
            <person name="Borenstein D."/>
            <person name="Chapman S."/>
            <person name="Chen Z."/>
            <person name="Freedman E."/>
            <person name="Gellesch M."/>
            <person name="Goldberg J."/>
            <person name="Griggs A."/>
            <person name="Gujja S."/>
            <person name="Heilman E."/>
            <person name="Heiman D."/>
            <person name="Hepburn T."/>
            <person name="Howarth C."/>
            <person name="Jen D."/>
            <person name="Larson L."/>
            <person name="Mehta T."/>
            <person name="Park D."/>
            <person name="Pearson M."/>
            <person name="Roberts A."/>
            <person name="Saif S."/>
            <person name="Shenoy N."/>
            <person name="Sisk P."/>
            <person name="Stolte C."/>
            <person name="Sykes S."/>
            <person name="Thomson T."/>
            <person name="Walk T."/>
            <person name="White J."/>
            <person name="Yandava C."/>
            <person name="Burger G."/>
            <person name="Gray M.W."/>
            <person name="Holland P.W.H."/>
            <person name="King N."/>
            <person name="Lang F.B.F."/>
            <person name="Roger A.J."/>
            <person name="Ruiz-Trillo I."/>
            <person name="Lander E."/>
            <person name="Nusbaum C."/>
        </authorList>
    </citation>
    <scope>NUCLEOTIDE SEQUENCE [LARGE SCALE GENOMIC DNA]</scope>
    <source>
        <strain evidence="5 6">ATCC 50062</strain>
    </source>
</reference>
<evidence type="ECO:0000256" key="1">
    <source>
        <dbReference type="ARBA" id="ARBA00022598"/>
    </source>
</evidence>
<name>A0A0L0D818_THETB</name>
<evidence type="ECO:0000313" key="5">
    <source>
        <dbReference type="EMBL" id="KNC48350.1"/>
    </source>
</evidence>
<dbReference type="InterPro" id="IPR020845">
    <property type="entry name" value="AMP-binding_CS"/>
</dbReference>
<dbReference type="SUPFAM" id="SSF56801">
    <property type="entry name" value="Acetyl-CoA synthetase-like"/>
    <property type="match status" value="1"/>
</dbReference>
<dbReference type="Pfam" id="PF23562">
    <property type="entry name" value="AMP-binding_C_3"/>
    <property type="match status" value="1"/>
</dbReference>
<dbReference type="Proteomes" id="UP000054408">
    <property type="component" value="Unassembled WGS sequence"/>
</dbReference>
<dbReference type="GO" id="GO:0016020">
    <property type="term" value="C:membrane"/>
    <property type="evidence" value="ECO:0007669"/>
    <property type="project" value="TreeGrafter"/>
</dbReference>
<sequence>MSATNDRYMTDMSSEFNIRMGTEGFAAEPPTTVCAAIKKRAEDTPDKVAYNIMPEGATEWQSTTWSEYYQICRQSAKSLMALGLEAHEAIAVRGFNSPEWFAADVGAILAGGVAAGIYTTNGPEASAYIVSHSGAKIVFVENARHLAIMLAARDQMPNVTTFVQWSGEVDASVEGLLSWEAFLAAGADVPDADLDARMEATRPGHCATLIYTSGTTGHPKAVMVTHDNLTWNAKLTFSLISKVDEEHLISFLPLSHVAGQMLDIIGPMITGGTIWFARPDALKGTLFDTVKAVRPTVFLAVPRVFEKLADKLKMVMAAKAKAAAAAGETPQPLPEGAVQAMLGLDRCHYVSTAAAPISLQILQFFKKIGIEIFSIYGMSENTGASSVSLAGANKLGAVGKPMPHTEIKLADPDAEGNGEICKRGRHVFAGYKDNEEASAAAIDEDGFLHSGDLGRFDEDGFLHITGRIKELLITAGGENVGPVGIETYIKDHCPLLSNAICIGDRRKYLSLLVAIKCEIDMTNGKATETPTPDALAVLAKIGSTATTVSEAHACEKVKAYVQSTIDDYNENGSVSRAQLIRKWEFLPEDVSIGNGCLTSTMKLKRRIVYKVFSDVIESMYVEA</sequence>
<dbReference type="OrthoDB" id="3633556at2759"/>
<dbReference type="GeneID" id="25564325"/>
<dbReference type="EMBL" id="GL349451">
    <property type="protein sequence ID" value="KNC48350.1"/>
    <property type="molecule type" value="Genomic_DNA"/>
</dbReference>
<evidence type="ECO:0000259" key="4">
    <source>
        <dbReference type="Pfam" id="PF00501"/>
    </source>
</evidence>
<evidence type="ECO:0000256" key="3">
    <source>
        <dbReference type="ARBA" id="ARBA00023098"/>
    </source>
</evidence>
<gene>
    <name evidence="5" type="ORF">AMSG_04800</name>
</gene>
<dbReference type="Gene3D" id="3.40.50.12780">
    <property type="entry name" value="N-terminal domain of ligase-like"/>
    <property type="match status" value="1"/>
</dbReference>
<dbReference type="eggNOG" id="KOG1256">
    <property type="taxonomic scope" value="Eukaryota"/>
</dbReference>
<dbReference type="Pfam" id="PF00501">
    <property type="entry name" value="AMP-binding"/>
    <property type="match status" value="1"/>
</dbReference>
<evidence type="ECO:0000313" key="6">
    <source>
        <dbReference type="Proteomes" id="UP000054408"/>
    </source>
</evidence>
<dbReference type="InterPro" id="IPR042099">
    <property type="entry name" value="ANL_N_sf"/>
</dbReference>
<dbReference type="OMA" id="ANIACIM"/>
<dbReference type="PANTHER" id="PTHR43272">
    <property type="entry name" value="LONG-CHAIN-FATTY-ACID--COA LIGASE"/>
    <property type="match status" value="1"/>
</dbReference>
<keyword evidence="1 5" id="KW-0436">Ligase</keyword>
<dbReference type="PANTHER" id="PTHR43272:SF32">
    <property type="entry name" value="AMP-DEPENDENT SYNTHETASE_LIGASE DOMAIN-CONTAINING PROTEIN"/>
    <property type="match status" value="1"/>
</dbReference>
<proteinExistence type="predicted"/>
<dbReference type="AlphaFoldDB" id="A0A0L0D818"/>
<dbReference type="GO" id="GO:0004467">
    <property type="term" value="F:long-chain fatty acid-CoA ligase activity"/>
    <property type="evidence" value="ECO:0007669"/>
    <property type="project" value="TreeGrafter"/>
</dbReference>
<dbReference type="STRING" id="461836.A0A0L0D818"/>
<keyword evidence="6" id="KW-1185">Reference proteome</keyword>
<organism evidence="5 6">
    <name type="scientific">Thecamonas trahens ATCC 50062</name>
    <dbReference type="NCBI Taxonomy" id="461836"/>
    <lineage>
        <taxon>Eukaryota</taxon>
        <taxon>Apusozoa</taxon>
        <taxon>Apusomonadida</taxon>
        <taxon>Apusomonadidae</taxon>
        <taxon>Thecamonas</taxon>
    </lineage>
</organism>
<dbReference type="PROSITE" id="PS00455">
    <property type="entry name" value="AMP_BINDING"/>
    <property type="match status" value="1"/>
</dbReference>